<dbReference type="Proteomes" id="UP000237073">
    <property type="component" value="Unassembled WGS sequence"/>
</dbReference>
<organism evidence="2 4">
    <name type="scientific">Superficieibacter electus</name>
    <dbReference type="NCBI Taxonomy" id="2022662"/>
    <lineage>
        <taxon>Bacteria</taxon>
        <taxon>Pseudomonadati</taxon>
        <taxon>Pseudomonadota</taxon>
        <taxon>Gammaproteobacteria</taxon>
        <taxon>Enterobacterales</taxon>
        <taxon>Enterobacteriaceae</taxon>
        <taxon>Superficieibacter</taxon>
    </lineage>
</organism>
<keyword evidence="3" id="KW-1185">Reference proteome</keyword>
<reference evidence="3 4" key="1">
    <citation type="submission" date="2018-01" db="EMBL/GenBank/DDBJ databases">
        <title>Superficieibacter electus gen. nov., sp. nov., an extended-spectrum beta-lactamase possessing member of the Enterobacteriaceae family, isolated from intensive care unit surfaces.</title>
        <authorList>
            <person name="Potter R.F."/>
            <person name="D'Souza A.W."/>
        </authorList>
    </citation>
    <scope>NUCLEOTIDE SEQUENCE [LARGE SCALE GENOMIC DNA]</scope>
    <source>
        <strain evidence="2 4">BP-1</strain>
        <strain evidence="1 3">BP-2</strain>
    </source>
</reference>
<name>A0A2P5GQ89_9ENTR</name>
<sequence length="60" mass="7267">MRLSIFGPIKYYKPCEYNYKHPNAYSEDAFEMNKQLWLNENAAHGIEDSFWHYYNKNKTG</sequence>
<dbReference type="EMBL" id="PQGE01000006">
    <property type="protein sequence ID" value="POP45549.1"/>
    <property type="molecule type" value="Genomic_DNA"/>
</dbReference>
<gene>
    <name evidence="2" type="ORF">CHU32_11355</name>
    <name evidence="1" type="ORF">CHU33_08425</name>
</gene>
<dbReference type="Proteomes" id="UP000247005">
    <property type="component" value="Unassembled WGS sequence"/>
</dbReference>
<dbReference type="AlphaFoldDB" id="A0A2P5GQ89"/>
<protein>
    <submittedName>
        <fullName evidence="2">Uncharacterized protein</fullName>
    </submittedName>
</protein>
<comment type="caution">
    <text evidence="2">The sequence shown here is derived from an EMBL/GenBank/DDBJ whole genome shotgun (WGS) entry which is preliminary data.</text>
</comment>
<accession>A0A2P5GQ89</accession>
<evidence type="ECO:0000313" key="4">
    <source>
        <dbReference type="Proteomes" id="UP000247005"/>
    </source>
</evidence>
<evidence type="ECO:0000313" key="1">
    <source>
        <dbReference type="EMBL" id="POP45549.1"/>
    </source>
</evidence>
<evidence type="ECO:0000313" key="2">
    <source>
        <dbReference type="EMBL" id="POP48710.1"/>
    </source>
</evidence>
<dbReference type="EMBL" id="PQGD01000008">
    <property type="protein sequence ID" value="POP48710.1"/>
    <property type="molecule type" value="Genomic_DNA"/>
</dbReference>
<evidence type="ECO:0000313" key="3">
    <source>
        <dbReference type="Proteomes" id="UP000237073"/>
    </source>
</evidence>
<proteinExistence type="predicted"/>